<keyword evidence="5" id="KW-1185">Reference proteome</keyword>
<keyword evidence="1" id="KW-0472">Membrane</keyword>
<feature type="transmembrane region" description="Helical" evidence="1">
    <location>
        <begin position="52"/>
        <end position="73"/>
    </location>
</feature>
<protein>
    <submittedName>
        <fullName evidence="4">FecR family protein</fullName>
    </submittedName>
</protein>
<keyword evidence="1" id="KW-1133">Transmembrane helix</keyword>
<reference evidence="4 5" key="1">
    <citation type="submission" date="2019-03" db="EMBL/GenBank/DDBJ databases">
        <title>Genomic Encyclopedia of Archaeal and Bacterial Type Strains, Phase II (KMG-II): from individual species to whole genera.</title>
        <authorList>
            <person name="Goeker M."/>
        </authorList>
    </citation>
    <scope>NUCLEOTIDE SEQUENCE [LARGE SCALE GENOMIC DNA]</scope>
    <source>
        <strain evidence="4 5">DSM 28353</strain>
    </source>
</reference>
<dbReference type="Pfam" id="PF16344">
    <property type="entry name" value="FecR_C"/>
    <property type="match status" value="1"/>
</dbReference>
<dbReference type="InterPro" id="IPR032508">
    <property type="entry name" value="FecR_C"/>
</dbReference>
<dbReference type="InterPro" id="IPR012373">
    <property type="entry name" value="Ferrdict_sens_TM"/>
</dbReference>
<dbReference type="Gene3D" id="2.60.120.1440">
    <property type="match status" value="1"/>
</dbReference>
<organism evidence="4 5">
    <name type="scientific">Sphingobacterium yanglingense</name>
    <dbReference type="NCBI Taxonomy" id="1437280"/>
    <lineage>
        <taxon>Bacteria</taxon>
        <taxon>Pseudomonadati</taxon>
        <taxon>Bacteroidota</taxon>
        <taxon>Sphingobacteriia</taxon>
        <taxon>Sphingobacteriales</taxon>
        <taxon>Sphingobacteriaceae</taxon>
        <taxon>Sphingobacterium</taxon>
    </lineage>
</organism>
<evidence type="ECO:0000313" key="4">
    <source>
        <dbReference type="EMBL" id="TDQ80117.1"/>
    </source>
</evidence>
<feature type="domain" description="FecR protein" evidence="2">
    <location>
        <begin position="147"/>
        <end position="240"/>
    </location>
</feature>
<gene>
    <name evidence="4" type="ORF">CLV99_1572</name>
</gene>
<evidence type="ECO:0000256" key="1">
    <source>
        <dbReference type="SAM" id="Phobius"/>
    </source>
</evidence>
<evidence type="ECO:0000259" key="2">
    <source>
        <dbReference type="Pfam" id="PF04773"/>
    </source>
</evidence>
<dbReference type="AlphaFoldDB" id="A0A4R6WM70"/>
<dbReference type="GO" id="GO:0016989">
    <property type="term" value="F:sigma factor antagonist activity"/>
    <property type="evidence" value="ECO:0007669"/>
    <property type="project" value="TreeGrafter"/>
</dbReference>
<dbReference type="OrthoDB" id="1493027at2"/>
<evidence type="ECO:0000259" key="3">
    <source>
        <dbReference type="Pfam" id="PF16344"/>
    </source>
</evidence>
<dbReference type="Pfam" id="PF04773">
    <property type="entry name" value="FecR"/>
    <property type="match status" value="1"/>
</dbReference>
<dbReference type="EMBL" id="SNYV01000011">
    <property type="protein sequence ID" value="TDQ80117.1"/>
    <property type="molecule type" value="Genomic_DNA"/>
</dbReference>
<dbReference type="PANTHER" id="PTHR30273">
    <property type="entry name" value="PERIPLASMIC SIGNAL SENSOR AND SIGMA FACTOR ACTIVATOR FECR-RELATED"/>
    <property type="match status" value="1"/>
</dbReference>
<dbReference type="PANTHER" id="PTHR30273:SF2">
    <property type="entry name" value="PROTEIN FECR"/>
    <property type="match status" value="1"/>
</dbReference>
<dbReference type="RefSeq" id="WP_133583863.1">
    <property type="nucleotide sequence ID" value="NZ_SNYV01000011.1"/>
</dbReference>
<dbReference type="Gene3D" id="3.55.50.30">
    <property type="match status" value="1"/>
</dbReference>
<name>A0A4R6WM70_9SPHI</name>
<dbReference type="InterPro" id="IPR006860">
    <property type="entry name" value="FecR"/>
</dbReference>
<comment type="caution">
    <text evidence="4">The sequence shown here is derived from an EMBL/GenBank/DDBJ whole genome shotgun (WGS) entry which is preliminary data.</text>
</comment>
<accession>A0A4R6WM70</accession>
<evidence type="ECO:0000313" key="5">
    <source>
        <dbReference type="Proteomes" id="UP000295292"/>
    </source>
</evidence>
<sequence>MEERNKQDGTPSDFIKEEILLREHFVKYDNVPDVEDELKRFHVKKQWISTRIVVIGSAIAATMLLAAFAYLYLLHADPSSSTSDYLVYEERSTVDEVLLRSGDKEAINIEEAVSSRVLNGKNNPILIEGGLSYKTISPQVAVQEEVLTVPNGKMVKIILEDGSEAWINARSKITFPNRFVGNERKIQLEGEAFFKVTKDKNRPFIVETKDLSTQVLGTEFNVKSSNTQQAQVTLLTGKVEVLDGGAQQGMILTPGDEFLRDIKGTVKLSKIDLDTYYRWYEGYFYFDQVSLGEVLREVGRWYNKDVVFENARVDRLKIRFTADRKESLETIIELMNDFKLAKIVIKGNTIVVQR</sequence>
<dbReference type="Proteomes" id="UP000295292">
    <property type="component" value="Unassembled WGS sequence"/>
</dbReference>
<proteinExistence type="predicted"/>
<feature type="domain" description="Protein FecR C-terminal" evidence="3">
    <location>
        <begin position="283"/>
        <end position="352"/>
    </location>
</feature>
<keyword evidence="1" id="KW-0812">Transmembrane</keyword>